<proteinExistence type="inferred from homology"/>
<comment type="caution">
    <text evidence="9">The sequence shown here is derived from an EMBL/GenBank/DDBJ whole genome shotgun (WGS) entry which is preliminary data.</text>
</comment>
<evidence type="ECO:0000313" key="9">
    <source>
        <dbReference type="EMBL" id="KTC84096.1"/>
    </source>
</evidence>
<reference evidence="9 10" key="1">
    <citation type="submission" date="2015-11" db="EMBL/GenBank/DDBJ databases">
        <title>Genomic analysis of 38 Legionella species identifies large and diverse effector repertoires.</title>
        <authorList>
            <person name="Burstein D."/>
            <person name="Amaro F."/>
            <person name="Zusman T."/>
            <person name="Lifshitz Z."/>
            <person name="Cohen O."/>
            <person name="Gilbert J.A."/>
            <person name="Pupko T."/>
            <person name="Shuman H.A."/>
            <person name="Segal G."/>
        </authorList>
    </citation>
    <scope>NUCLEOTIDE SEQUENCE [LARGE SCALE GENOMIC DNA]</scope>
    <source>
        <strain evidence="9 10">ATCC 43878</strain>
    </source>
</reference>
<dbReference type="EMBL" id="LNXV01000011">
    <property type="protein sequence ID" value="KTC84096.1"/>
    <property type="molecule type" value="Genomic_DNA"/>
</dbReference>
<dbReference type="GO" id="GO:0016020">
    <property type="term" value="C:membrane"/>
    <property type="evidence" value="ECO:0007669"/>
    <property type="project" value="UniProtKB-SubCell"/>
</dbReference>
<dbReference type="GO" id="GO:0006465">
    <property type="term" value="P:signal peptide processing"/>
    <property type="evidence" value="ECO:0007669"/>
    <property type="project" value="InterPro"/>
</dbReference>
<evidence type="ECO:0000256" key="4">
    <source>
        <dbReference type="ARBA" id="ARBA00019232"/>
    </source>
</evidence>
<dbReference type="EC" id="3.4.21.89" evidence="3 7"/>
<comment type="catalytic activity">
    <reaction evidence="1 7">
        <text>Cleavage of hydrophobic, N-terminal signal or leader sequences from secreted and periplasmic proteins.</text>
        <dbReference type="EC" id="3.4.21.89"/>
    </reaction>
</comment>
<dbReference type="Gene3D" id="2.10.109.10">
    <property type="entry name" value="Umud Fragment, subunit A"/>
    <property type="match status" value="1"/>
</dbReference>
<feature type="domain" description="Peptidase S26" evidence="8">
    <location>
        <begin position="23"/>
        <end position="218"/>
    </location>
</feature>
<comment type="similarity">
    <text evidence="2 7">Belongs to the peptidase S26 family.</text>
</comment>
<organism evidence="9 10">
    <name type="scientific">Legionella brunensis</name>
    <dbReference type="NCBI Taxonomy" id="29422"/>
    <lineage>
        <taxon>Bacteria</taxon>
        <taxon>Pseudomonadati</taxon>
        <taxon>Pseudomonadota</taxon>
        <taxon>Gammaproteobacteria</taxon>
        <taxon>Legionellales</taxon>
        <taxon>Legionellaceae</taxon>
        <taxon>Legionella</taxon>
    </lineage>
</organism>
<evidence type="ECO:0000256" key="7">
    <source>
        <dbReference type="RuleBase" id="RU362042"/>
    </source>
</evidence>
<dbReference type="InterPro" id="IPR000223">
    <property type="entry name" value="Pept_S26A_signal_pept_1"/>
</dbReference>
<name>A0A0W0SL32_9GAMM</name>
<dbReference type="PROSITE" id="PS00760">
    <property type="entry name" value="SPASE_I_2"/>
    <property type="match status" value="1"/>
</dbReference>
<keyword evidence="10" id="KW-1185">Reference proteome</keyword>
<dbReference type="PRINTS" id="PR00727">
    <property type="entry name" value="LEADERPTASE"/>
</dbReference>
<dbReference type="PANTHER" id="PTHR43390">
    <property type="entry name" value="SIGNAL PEPTIDASE I"/>
    <property type="match status" value="1"/>
</dbReference>
<evidence type="ECO:0000259" key="8">
    <source>
        <dbReference type="Pfam" id="PF10502"/>
    </source>
</evidence>
<evidence type="ECO:0000256" key="2">
    <source>
        <dbReference type="ARBA" id="ARBA00009370"/>
    </source>
</evidence>
<evidence type="ECO:0000256" key="5">
    <source>
        <dbReference type="ARBA" id="ARBA00022801"/>
    </source>
</evidence>
<evidence type="ECO:0000256" key="3">
    <source>
        <dbReference type="ARBA" id="ARBA00013208"/>
    </source>
</evidence>
<dbReference type="InterPro" id="IPR019757">
    <property type="entry name" value="Pept_S26A_signal_pept_1_Lys-AS"/>
</dbReference>
<dbReference type="CDD" id="cd06530">
    <property type="entry name" value="S26_SPase_I"/>
    <property type="match status" value="1"/>
</dbReference>
<dbReference type="GO" id="GO:0004252">
    <property type="term" value="F:serine-type endopeptidase activity"/>
    <property type="evidence" value="ECO:0007669"/>
    <property type="project" value="InterPro"/>
</dbReference>
<accession>A0A0W0SL32</accession>
<dbReference type="SUPFAM" id="SSF51306">
    <property type="entry name" value="LexA/Signal peptidase"/>
    <property type="match status" value="1"/>
</dbReference>
<keyword evidence="5 7" id="KW-0378">Hydrolase</keyword>
<protein>
    <recommendedName>
        <fullName evidence="4 7">Signal peptidase I</fullName>
        <ecNumber evidence="3 7">3.4.21.89</ecNumber>
    </recommendedName>
</protein>
<keyword evidence="7" id="KW-0645">Protease</keyword>
<dbReference type="PROSITE" id="PS00761">
    <property type="entry name" value="SPASE_I_3"/>
    <property type="match status" value="1"/>
</dbReference>
<evidence type="ECO:0000256" key="1">
    <source>
        <dbReference type="ARBA" id="ARBA00000677"/>
    </source>
</evidence>
<dbReference type="GO" id="GO:0009003">
    <property type="term" value="F:signal peptidase activity"/>
    <property type="evidence" value="ECO:0007669"/>
    <property type="project" value="UniProtKB-EC"/>
</dbReference>
<gene>
    <name evidence="9" type="primary">lepB_2</name>
    <name evidence="9" type="ORF">Lbru_1457</name>
</gene>
<dbReference type="InterPro" id="IPR019533">
    <property type="entry name" value="Peptidase_S26"/>
</dbReference>
<feature type="active site" evidence="6">
    <location>
        <position position="52"/>
    </location>
</feature>
<feature type="active site" evidence="6">
    <location>
        <position position="106"/>
    </location>
</feature>
<dbReference type="InterPro" id="IPR019758">
    <property type="entry name" value="Pept_S26A_signal_pept_1_CS"/>
</dbReference>
<evidence type="ECO:0000256" key="6">
    <source>
        <dbReference type="PIRSR" id="PIRSR600223-1"/>
    </source>
</evidence>
<dbReference type="PANTHER" id="PTHR43390:SF1">
    <property type="entry name" value="CHLOROPLAST PROCESSING PEPTIDASE"/>
    <property type="match status" value="1"/>
</dbReference>
<comment type="subcellular location">
    <subcellularLocation>
        <location evidence="7">Membrane</location>
        <topology evidence="7">Multi-pass membrane protein</topology>
    </subcellularLocation>
</comment>
<dbReference type="Proteomes" id="UP000054742">
    <property type="component" value="Unassembled WGS sequence"/>
</dbReference>
<dbReference type="PATRIC" id="fig|29422.6.peg.1542"/>
<dbReference type="InterPro" id="IPR036286">
    <property type="entry name" value="LexA/Signal_pep-like_sf"/>
</dbReference>
<sequence>MQINSKKDALKLNLSLKFKSLLREWGSFALLIFALFAARSAIADWNRIPSGSMEPTIYVGDLLFVNKLAYDLKIPYTTIHLTEWSDPKQGDIVVFNKPGDGQRLIKRVMGTPGDTIEMKHNVLIVNGHPAAYTPIASNTANLSKEERNLAIFATEQLTNLSHAVMALPSQPALRSFGPIKIPQGQFFMLGDNRDNSADSRYFGLVSRQQIIGRAETVIISWDKENFYKPRFERFLQKLI</sequence>
<dbReference type="AlphaFoldDB" id="A0A0W0SL32"/>
<dbReference type="Pfam" id="PF10502">
    <property type="entry name" value="Peptidase_S26"/>
    <property type="match status" value="1"/>
</dbReference>
<dbReference type="OrthoDB" id="9815782at2"/>
<evidence type="ECO:0000313" key="10">
    <source>
        <dbReference type="Proteomes" id="UP000054742"/>
    </source>
</evidence>
<dbReference type="STRING" id="29422.Lbru_1457"/>
<dbReference type="NCBIfam" id="TIGR02227">
    <property type="entry name" value="sigpep_I_bact"/>
    <property type="match status" value="1"/>
</dbReference>